<name>A0ACB8DGD9_DERSI</name>
<dbReference type="Proteomes" id="UP000821865">
    <property type="component" value="Chromosome 2"/>
</dbReference>
<protein>
    <submittedName>
        <fullName evidence="1">Uncharacterized protein</fullName>
    </submittedName>
</protein>
<sequence>MLGLGLRREPAVRKHAGYLVSAIFLKRLAHYGKLICGFGELLASRLSPPQTLAADALHPQSMGLGVANAAPLGMGLLTSSPPPAWHPAAEDLKKACAEAAHFCKEAGYSIERLGLQHSLTKFPGVHTTIVGITSYRARSCAVPQSAVRARPAVLAGIAPRRTADFLGARRGNENRPNKVRFR</sequence>
<organism evidence="1 2">
    <name type="scientific">Dermacentor silvarum</name>
    <name type="common">Tick</name>
    <dbReference type="NCBI Taxonomy" id="543639"/>
    <lineage>
        <taxon>Eukaryota</taxon>
        <taxon>Metazoa</taxon>
        <taxon>Ecdysozoa</taxon>
        <taxon>Arthropoda</taxon>
        <taxon>Chelicerata</taxon>
        <taxon>Arachnida</taxon>
        <taxon>Acari</taxon>
        <taxon>Parasitiformes</taxon>
        <taxon>Ixodida</taxon>
        <taxon>Ixodoidea</taxon>
        <taxon>Ixodidae</taxon>
        <taxon>Rhipicephalinae</taxon>
        <taxon>Dermacentor</taxon>
    </lineage>
</organism>
<accession>A0ACB8DGD9</accession>
<gene>
    <name evidence="1" type="ORF">HPB49_023003</name>
</gene>
<evidence type="ECO:0000313" key="2">
    <source>
        <dbReference type="Proteomes" id="UP000821865"/>
    </source>
</evidence>
<keyword evidence="2" id="KW-1185">Reference proteome</keyword>
<reference evidence="1" key="1">
    <citation type="submission" date="2020-05" db="EMBL/GenBank/DDBJ databases">
        <title>Large-scale comparative analyses of tick genomes elucidate their genetic diversity and vector capacities.</title>
        <authorList>
            <person name="Jia N."/>
            <person name="Wang J."/>
            <person name="Shi W."/>
            <person name="Du L."/>
            <person name="Sun Y."/>
            <person name="Zhan W."/>
            <person name="Jiang J."/>
            <person name="Wang Q."/>
            <person name="Zhang B."/>
            <person name="Ji P."/>
            <person name="Sakyi L.B."/>
            <person name="Cui X."/>
            <person name="Yuan T."/>
            <person name="Jiang B."/>
            <person name="Yang W."/>
            <person name="Lam T.T.-Y."/>
            <person name="Chang Q."/>
            <person name="Ding S."/>
            <person name="Wang X."/>
            <person name="Zhu J."/>
            <person name="Ruan X."/>
            <person name="Zhao L."/>
            <person name="Wei J."/>
            <person name="Que T."/>
            <person name="Du C."/>
            <person name="Cheng J."/>
            <person name="Dai P."/>
            <person name="Han X."/>
            <person name="Huang E."/>
            <person name="Gao Y."/>
            <person name="Liu J."/>
            <person name="Shao H."/>
            <person name="Ye R."/>
            <person name="Li L."/>
            <person name="Wei W."/>
            <person name="Wang X."/>
            <person name="Wang C."/>
            <person name="Yang T."/>
            <person name="Huo Q."/>
            <person name="Li W."/>
            <person name="Guo W."/>
            <person name="Chen H."/>
            <person name="Zhou L."/>
            <person name="Ni X."/>
            <person name="Tian J."/>
            <person name="Zhou Y."/>
            <person name="Sheng Y."/>
            <person name="Liu T."/>
            <person name="Pan Y."/>
            <person name="Xia L."/>
            <person name="Li J."/>
            <person name="Zhao F."/>
            <person name="Cao W."/>
        </authorList>
    </citation>
    <scope>NUCLEOTIDE SEQUENCE</scope>
    <source>
        <strain evidence="1">Dsil-2018</strain>
    </source>
</reference>
<evidence type="ECO:0000313" key="1">
    <source>
        <dbReference type="EMBL" id="KAH7967134.1"/>
    </source>
</evidence>
<dbReference type="EMBL" id="CM023471">
    <property type="protein sequence ID" value="KAH7967134.1"/>
    <property type="molecule type" value="Genomic_DNA"/>
</dbReference>
<proteinExistence type="predicted"/>
<comment type="caution">
    <text evidence="1">The sequence shown here is derived from an EMBL/GenBank/DDBJ whole genome shotgun (WGS) entry which is preliminary data.</text>
</comment>